<feature type="region of interest" description="Disordered" evidence="1">
    <location>
        <begin position="1"/>
        <end position="98"/>
    </location>
</feature>
<reference evidence="3" key="1">
    <citation type="journal article" date="2019" name="Nat. Commun.">
        <title>The genome of broomcorn millet.</title>
        <authorList>
            <person name="Zou C."/>
            <person name="Miki D."/>
            <person name="Li D."/>
            <person name="Tang Q."/>
            <person name="Xiao L."/>
            <person name="Rajput S."/>
            <person name="Deng P."/>
            <person name="Jia W."/>
            <person name="Huang R."/>
            <person name="Zhang M."/>
            <person name="Sun Y."/>
            <person name="Hu J."/>
            <person name="Fu X."/>
            <person name="Schnable P.S."/>
            <person name="Li F."/>
            <person name="Zhang H."/>
            <person name="Feng B."/>
            <person name="Zhu X."/>
            <person name="Liu R."/>
            <person name="Schnable J.C."/>
            <person name="Zhu J.-K."/>
            <person name="Zhang H."/>
        </authorList>
    </citation>
    <scope>NUCLEOTIDE SEQUENCE [LARGE SCALE GENOMIC DNA]</scope>
</reference>
<dbReference type="PANTHER" id="PTHR45224:SF12">
    <property type="entry name" value="NO APICAL MERISTEM-ASSOCIATED C-TERMINAL DOMAIN-CONTAINING PROTEIN"/>
    <property type="match status" value="1"/>
</dbReference>
<comment type="caution">
    <text evidence="2">The sequence shown here is derived from an EMBL/GenBank/DDBJ whole genome shotgun (WGS) entry which is preliminary data.</text>
</comment>
<sequence>MSPNFLYASGSAPYAPFEAPQPWMAKATSSDSDPKQGTTRSAPDKQAAPVVDVGSTDDNGGNPSTLSKKDAGGRGCKKAKDERSGKGKGKGSSSTMDEIDKLRECQAKSKEDCIEVLNRHQQIAADKKESARLIHLAAQEKKEAKLLEKEGKMHDKESKLLETYKSLLTFDTSQMSEDLRAEHMIAVKSMRGRIFANRAS</sequence>
<dbReference type="STRING" id="4540.A0A3L6TK70"/>
<dbReference type="OrthoDB" id="10449582at2759"/>
<evidence type="ECO:0000313" key="2">
    <source>
        <dbReference type="EMBL" id="RLN39996.1"/>
    </source>
</evidence>
<feature type="compositionally biased region" description="Polar residues" evidence="1">
    <location>
        <begin position="56"/>
        <end position="66"/>
    </location>
</feature>
<dbReference type="AlphaFoldDB" id="A0A3L6TK70"/>
<dbReference type="EMBL" id="PQIB02000001">
    <property type="protein sequence ID" value="RLN39996.1"/>
    <property type="molecule type" value="Genomic_DNA"/>
</dbReference>
<dbReference type="PANTHER" id="PTHR45224">
    <property type="entry name" value="OS01G0527900 PROTEIN-RELATED"/>
    <property type="match status" value="1"/>
</dbReference>
<dbReference type="Proteomes" id="UP000275267">
    <property type="component" value="Unassembled WGS sequence"/>
</dbReference>
<protein>
    <recommendedName>
        <fullName evidence="4">No apical meristem-associated C-terminal domain-containing protein</fullName>
    </recommendedName>
</protein>
<keyword evidence="3" id="KW-1185">Reference proteome</keyword>
<accession>A0A3L6TK70</accession>
<proteinExistence type="predicted"/>
<evidence type="ECO:0000256" key="1">
    <source>
        <dbReference type="SAM" id="MobiDB-lite"/>
    </source>
</evidence>
<gene>
    <name evidence="2" type="ORF">C2845_PM01G36820</name>
</gene>
<feature type="compositionally biased region" description="Basic and acidic residues" evidence="1">
    <location>
        <begin position="67"/>
        <end position="85"/>
    </location>
</feature>
<evidence type="ECO:0000313" key="3">
    <source>
        <dbReference type="Proteomes" id="UP000275267"/>
    </source>
</evidence>
<name>A0A3L6TK70_PANMI</name>
<organism evidence="2 3">
    <name type="scientific">Panicum miliaceum</name>
    <name type="common">Proso millet</name>
    <name type="synonym">Broomcorn millet</name>
    <dbReference type="NCBI Taxonomy" id="4540"/>
    <lineage>
        <taxon>Eukaryota</taxon>
        <taxon>Viridiplantae</taxon>
        <taxon>Streptophyta</taxon>
        <taxon>Embryophyta</taxon>
        <taxon>Tracheophyta</taxon>
        <taxon>Spermatophyta</taxon>
        <taxon>Magnoliopsida</taxon>
        <taxon>Liliopsida</taxon>
        <taxon>Poales</taxon>
        <taxon>Poaceae</taxon>
        <taxon>PACMAD clade</taxon>
        <taxon>Panicoideae</taxon>
        <taxon>Panicodae</taxon>
        <taxon>Paniceae</taxon>
        <taxon>Panicinae</taxon>
        <taxon>Panicum</taxon>
        <taxon>Panicum sect. Panicum</taxon>
    </lineage>
</organism>
<feature type="compositionally biased region" description="Polar residues" evidence="1">
    <location>
        <begin position="27"/>
        <end position="41"/>
    </location>
</feature>
<evidence type="ECO:0008006" key="4">
    <source>
        <dbReference type="Google" id="ProtNLM"/>
    </source>
</evidence>